<keyword evidence="2" id="KW-0547">Nucleotide-binding</keyword>
<name>A0AAV2MQ12_KNICA</name>
<dbReference type="InterPro" id="IPR006703">
    <property type="entry name" value="G_AIG1"/>
</dbReference>
<evidence type="ECO:0000256" key="3">
    <source>
        <dbReference type="ARBA" id="ARBA00023134"/>
    </source>
</evidence>
<evidence type="ECO:0000259" key="5">
    <source>
        <dbReference type="PROSITE" id="PS51720"/>
    </source>
</evidence>
<dbReference type="PANTHER" id="PTHR10903:SF188">
    <property type="entry name" value="GTPASE IMAP FAMILY MEMBER 2-LIKE-RELATED"/>
    <property type="match status" value="1"/>
</dbReference>
<dbReference type="GO" id="GO:0005525">
    <property type="term" value="F:GTP binding"/>
    <property type="evidence" value="ECO:0007669"/>
    <property type="project" value="UniProtKB-KW"/>
</dbReference>
<protein>
    <recommendedName>
        <fullName evidence="5">AIG1-type G domain-containing protein</fullName>
    </recommendedName>
</protein>
<evidence type="ECO:0000256" key="1">
    <source>
        <dbReference type="ARBA" id="ARBA00008535"/>
    </source>
</evidence>
<dbReference type="InterPro" id="IPR045058">
    <property type="entry name" value="GIMA/IAN/Toc"/>
</dbReference>
<dbReference type="AlphaFoldDB" id="A0AAV2MQ12"/>
<keyword evidence="4" id="KW-0175">Coiled coil</keyword>
<dbReference type="SUPFAM" id="SSF52540">
    <property type="entry name" value="P-loop containing nucleoside triphosphate hydrolases"/>
    <property type="match status" value="1"/>
</dbReference>
<dbReference type="Proteomes" id="UP001497482">
    <property type="component" value="Chromosome 9"/>
</dbReference>
<dbReference type="Pfam" id="PF04548">
    <property type="entry name" value="AIG1"/>
    <property type="match status" value="2"/>
</dbReference>
<evidence type="ECO:0000256" key="2">
    <source>
        <dbReference type="ARBA" id="ARBA00022741"/>
    </source>
</evidence>
<organism evidence="6 7">
    <name type="scientific">Knipowitschia caucasica</name>
    <name type="common">Caucasian dwarf goby</name>
    <name type="synonym">Pomatoschistus caucasicus</name>
    <dbReference type="NCBI Taxonomy" id="637954"/>
    <lineage>
        <taxon>Eukaryota</taxon>
        <taxon>Metazoa</taxon>
        <taxon>Chordata</taxon>
        <taxon>Craniata</taxon>
        <taxon>Vertebrata</taxon>
        <taxon>Euteleostomi</taxon>
        <taxon>Actinopterygii</taxon>
        <taxon>Neopterygii</taxon>
        <taxon>Teleostei</taxon>
        <taxon>Neoteleostei</taxon>
        <taxon>Acanthomorphata</taxon>
        <taxon>Gobiaria</taxon>
        <taxon>Gobiiformes</taxon>
        <taxon>Gobioidei</taxon>
        <taxon>Gobiidae</taxon>
        <taxon>Gobiinae</taxon>
        <taxon>Knipowitschia</taxon>
    </lineage>
</organism>
<sequence>MRQGEKSSAAKSILGRAELPAASRPGQCEKHQAEVCGRWVTLVELPPLSGKPLDTVMQQCHLCLSLCAPEGVHAFILVLPHGPLTDEDKDEMKRLQDTLGSRVLSFSMILFTVDSDFTPDVEEFMKEPWEIKDLCEKFGGGYRLFNIRDQQHVPELLKSVETLRNKNEPHSFTTETLLQVQMEKISLLQKELTAHRQSSGDVRIAVIGKTGSGKSASGNTILGRQEFETKASQISITKVCERRETEIEGQSVYVVDTPGLFDTTMSEWDVTELMEKIYHKMNENNKSCYTLEMLLETQTKKNEELEAQLRENEKKIKDNEDDIRELEDKLKLETEKISGEKPESHNLSH</sequence>
<dbReference type="InterPro" id="IPR027417">
    <property type="entry name" value="P-loop_NTPase"/>
</dbReference>
<dbReference type="EMBL" id="OZ035831">
    <property type="protein sequence ID" value="CAL1615096.1"/>
    <property type="molecule type" value="Genomic_DNA"/>
</dbReference>
<dbReference type="PROSITE" id="PS51720">
    <property type="entry name" value="G_AIG1"/>
    <property type="match status" value="1"/>
</dbReference>
<reference evidence="6 7" key="1">
    <citation type="submission" date="2024-04" db="EMBL/GenBank/DDBJ databases">
        <authorList>
            <person name="Waldvogel A.-M."/>
            <person name="Schoenle A."/>
        </authorList>
    </citation>
    <scope>NUCLEOTIDE SEQUENCE [LARGE SCALE GENOMIC DNA]</scope>
</reference>
<keyword evidence="3" id="KW-0342">GTP-binding</keyword>
<accession>A0AAV2MQ12</accession>
<evidence type="ECO:0000256" key="4">
    <source>
        <dbReference type="SAM" id="Coils"/>
    </source>
</evidence>
<proteinExistence type="inferred from homology"/>
<gene>
    <name evidence="6" type="ORF">KC01_LOCUS41094</name>
</gene>
<evidence type="ECO:0000313" key="7">
    <source>
        <dbReference type="Proteomes" id="UP001497482"/>
    </source>
</evidence>
<dbReference type="PANTHER" id="PTHR10903">
    <property type="entry name" value="GTPASE, IMAP FAMILY MEMBER-RELATED"/>
    <property type="match status" value="1"/>
</dbReference>
<feature type="domain" description="AIG1-type G" evidence="5">
    <location>
        <begin position="199"/>
        <end position="349"/>
    </location>
</feature>
<evidence type="ECO:0000313" key="6">
    <source>
        <dbReference type="EMBL" id="CAL1615096.1"/>
    </source>
</evidence>
<dbReference type="Gene3D" id="3.40.50.300">
    <property type="entry name" value="P-loop containing nucleotide triphosphate hydrolases"/>
    <property type="match status" value="2"/>
</dbReference>
<feature type="coiled-coil region" evidence="4">
    <location>
        <begin position="295"/>
        <end position="336"/>
    </location>
</feature>
<comment type="similarity">
    <text evidence="1">Belongs to the TRAFAC class TrmE-Era-EngA-EngB-Septin-like GTPase superfamily. AIG1/Toc34/Toc159-like paraseptin GTPase family. IAN subfamily.</text>
</comment>
<keyword evidence="7" id="KW-1185">Reference proteome</keyword>